<evidence type="ECO:0000313" key="3">
    <source>
        <dbReference type="EMBL" id="AKH18412.1"/>
    </source>
</evidence>
<dbReference type="KEGG" id="dch:SY84_07595"/>
<evidence type="ECO:0000256" key="2">
    <source>
        <dbReference type="RuleBase" id="RU003750"/>
    </source>
</evidence>
<dbReference type="GO" id="GO:0016780">
    <property type="term" value="F:phosphotransferase activity, for other substituted phosphate groups"/>
    <property type="evidence" value="ECO:0007669"/>
    <property type="project" value="InterPro"/>
</dbReference>
<comment type="similarity">
    <text evidence="2">Belongs to the CDP-alcohol phosphatidyltransferase class-I family.</text>
</comment>
<proteinExistence type="inferred from homology"/>
<dbReference type="Proteomes" id="UP000034024">
    <property type="component" value="Chromosome"/>
</dbReference>
<evidence type="ECO:0000313" key="4">
    <source>
        <dbReference type="Proteomes" id="UP000034024"/>
    </source>
</evidence>
<sequence length="276" mass="29854">MDAGLAHTRKARPAREWAGERLFRPAAQLLVPPLARLNVNPQHVVLLHTALGLIAALLIRRGERVRPALLLQVKTLLDGLDGQLARATGQTTETGRYLDTEGDLLVNLALNVAILGRAGVPVTLLQSLILTVDFLWEREYRAARGEVFREGAAQAGDHPVVLGALQAVYNAYFVPQERALDRAFQRRLRRVTGTAVPSLTQRQAYTPLAVNTLSANLGLSTQFLLLGACVLSGRPRWYARSLGVQALALVGAQMWREAQARTVGGAPGPDQPSSSG</sequence>
<dbReference type="GO" id="GO:0008654">
    <property type="term" value="P:phospholipid biosynthetic process"/>
    <property type="evidence" value="ECO:0007669"/>
    <property type="project" value="InterPro"/>
</dbReference>
<keyword evidence="4" id="KW-1185">Reference proteome</keyword>
<dbReference type="OrthoDB" id="62798at2"/>
<dbReference type="EMBL" id="CP011389">
    <property type="protein sequence ID" value="AKH18412.1"/>
    <property type="molecule type" value="Genomic_DNA"/>
</dbReference>
<organism evidence="3 4">
    <name type="scientific">Deinococcus soli</name>
    <name type="common">ex Cha et al. 2016</name>
    <dbReference type="NCBI Taxonomy" id="1309411"/>
    <lineage>
        <taxon>Bacteria</taxon>
        <taxon>Thermotogati</taxon>
        <taxon>Deinococcota</taxon>
        <taxon>Deinococci</taxon>
        <taxon>Deinococcales</taxon>
        <taxon>Deinococcaceae</taxon>
        <taxon>Deinococcus</taxon>
    </lineage>
</organism>
<dbReference type="GO" id="GO:0016020">
    <property type="term" value="C:membrane"/>
    <property type="evidence" value="ECO:0007669"/>
    <property type="project" value="InterPro"/>
</dbReference>
<protein>
    <submittedName>
        <fullName evidence="3">CDP-alcohol phosphatidyltransferase</fullName>
    </submittedName>
</protein>
<evidence type="ECO:0000256" key="1">
    <source>
        <dbReference type="ARBA" id="ARBA00022679"/>
    </source>
</evidence>
<dbReference type="InterPro" id="IPR048254">
    <property type="entry name" value="CDP_ALCOHOL_P_TRANSF_CS"/>
</dbReference>
<dbReference type="PATRIC" id="fig|1309411.5.peg.1549"/>
<reference evidence="3 4" key="1">
    <citation type="submission" date="2015-01" db="EMBL/GenBank/DDBJ databases">
        <title>Deinococcus soli/N5/whole genome sequencing.</title>
        <authorList>
            <person name="Kim M.K."/>
            <person name="Srinivasan S."/>
            <person name="Lee J.-J."/>
        </authorList>
    </citation>
    <scope>NUCLEOTIDE SEQUENCE [LARGE SCALE GENOMIC DNA]</scope>
    <source>
        <strain evidence="3 4">N5</strain>
    </source>
</reference>
<name>A0A0F7JRP4_9DEIO</name>
<dbReference type="Gene3D" id="1.20.120.1760">
    <property type="match status" value="1"/>
</dbReference>
<dbReference type="InterPro" id="IPR043130">
    <property type="entry name" value="CDP-OH_PTrfase_TM_dom"/>
</dbReference>
<dbReference type="Pfam" id="PF01066">
    <property type="entry name" value="CDP-OH_P_transf"/>
    <property type="match status" value="1"/>
</dbReference>
<dbReference type="InterPro" id="IPR000462">
    <property type="entry name" value="CDP-OH_P_trans"/>
</dbReference>
<keyword evidence="1 2" id="KW-0808">Transferase</keyword>
<dbReference type="AlphaFoldDB" id="A0A0F7JRP4"/>
<accession>A0A0F7JRP4</accession>
<dbReference type="PROSITE" id="PS00379">
    <property type="entry name" value="CDP_ALCOHOL_P_TRANSF"/>
    <property type="match status" value="1"/>
</dbReference>
<gene>
    <name evidence="3" type="ORF">SY84_07595</name>
</gene>